<name>A0ABQ4KNP5_9BACI</name>
<dbReference type="Proteomes" id="UP000679950">
    <property type="component" value="Unassembled WGS sequence"/>
</dbReference>
<keyword evidence="1" id="KW-1133">Transmembrane helix</keyword>
<dbReference type="PANTHER" id="PTHR41324:SF1">
    <property type="entry name" value="DUF2232 DOMAIN-CONTAINING PROTEIN"/>
    <property type="match status" value="1"/>
</dbReference>
<dbReference type="InterPro" id="IPR018710">
    <property type="entry name" value="DUF2232"/>
</dbReference>
<evidence type="ECO:0000256" key="1">
    <source>
        <dbReference type="SAM" id="Phobius"/>
    </source>
</evidence>
<dbReference type="Pfam" id="PF09991">
    <property type="entry name" value="DUF2232"/>
    <property type="match status" value="1"/>
</dbReference>
<protein>
    <submittedName>
        <fullName evidence="2">Membrane protein</fullName>
    </submittedName>
</protein>
<dbReference type="PANTHER" id="PTHR41324">
    <property type="entry name" value="MEMBRANE PROTEIN-RELATED"/>
    <property type="match status" value="1"/>
</dbReference>
<organism evidence="2 3">
    <name type="scientific">Lederbergia ruris</name>
    <dbReference type="NCBI Taxonomy" id="217495"/>
    <lineage>
        <taxon>Bacteria</taxon>
        <taxon>Bacillati</taxon>
        <taxon>Bacillota</taxon>
        <taxon>Bacilli</taxon>
        <taxon>Bacillales</taxon>
        <taxon>Bacillaceae</taxon>
        <taxon>Lederbergia</taxon>
    </lineage>
</organism>
<evidence type="ECO:0000313" key="3">
    <source>
        <dbReference type="Proteomes" id="UP000679950"/>
    </source>
</evidence>
<proteinExistence type="predicted"/>
<feature type="transmembrane region" description="Helical" evidence="1">
    <location>
        <begin position="167"/>
        <end position="192"/>
    </location>
</feature>
<comment type="caution">
    <text evidence="2">The sequence shown here is derived from an EMBL/GenBank/DDBJ whole genome shotgun (WGS) entry which is preliminary data.</text>
</comment>
<feature type="transmembrane region" description="Helical" evidence="1">
    <location>
        <begin position="212"/>
        <end position="231"/>
    </location>
</feature>
<feature type="transmembrane region" description="Helical" evidence="1">
    <location>
        <begin position="243"/>
        <end position="265"/>
    </location>
</feature>
<feature type="transmembrane region" description="Helical" evidence="1">
    <location>
        <begin position="12"/>
        <end position="43"/>
    </location>
</feature>
<reference evidence="2 3" key="1">
    <citation type="submission" date="2021-03" db="EMBL/GenBank/DDBJ databases">
        <title>Antimicrobial resistance genes in bacteria isolated from Japanese honey, and their potential for conferring macrolide and lincosamide resistance in the American foulbrood pathogen Paenibacillus larvae.</title>
        <authorList>
            <person name="Okamoto M."/>
            <person name="Kumagai M."/>
            <person name="Kanamori H."/>
            <person name="Takamatsu D."/>
        </authorList>
    </citation>
    <scope>NUCLEOTIDE SEQUENCE [LARGE SCALE GENOMIC DNA]</scope>
    <source>
        <strain evidence="2 3">J8TS2</strain>
    </source>
</reference>
<keyword evidence="1" id="KW-0812">Transmembrane</keyword>
<keyword evidence="3" id="KW-1185">Reference proteome</keyword>
<feature type="transmembrane region" description="Helical" evidence="1">
    <location>
        <begin position="55"/>
        <end position="80"/>
    </location>
</feature>
<sequence>MGNARVLTEGAMFLAIFSIMLGVAIYVPFTAIVLQFVFLLPFLLFAAKHPIKYSLLFFMLAFIISFFLGSVIGVTITLLYGVTGLIMGHGIQRNEAKGNIYVASSIGFLFSLLVLFVVAKLFFQFDVINEYQQMFKNTVNQYMDALTALGQTPSMELREQLLEMGNLIGSMAPTVLASGAFITVLILIAVNFPIAKWLKVEVPRFKPFRNVTFPKVIVWIYLVVLLCSMFITDDTSSFFQMVILNAVFLLQILLMIQGFSFIFYYAHFKKWVKIIPIMAVIFMILLPFLLSIVRVLGIIDIGFNLRQRLNHKM</sequence>
<dbReference type="RefSeq" id="WP_158324316.1">
    <property type="nucleotide sequence ID" value="NZ_BORB01000050.1"/>
</dbReference>
<gene>
    <name evidence="2" type="ORF">J8TS2_38880</name>
</gene>
<dbReference type="EMBL" id="BORB01000050">
    <property type="protein sequence ID" value="GIN59569.1"/>
    <property type="molecule type" value="Genomic_DNA"/>
</dbReference>
<keyword evidence="1" id="KW-0472">Membrane</keyword>
<accession>A0ABQ4KNP5</accession>
<feature type="transmembrane region" description="Helical" evidence="1">
    <location>
        <begin position="100"/>
        <end position="123"/>
    </location>
</feature>
<evidence type="ECO:0000313" key="2">
    <source>
        <dbReference type="EMBL" id="GIN59569.1"/>
    </source>
</evidence>
<feature type="transmembrane region" description="Helical" evidence="1">
    <location>
        <begin position="277"/>
        <end position="303"/>
    </location>
</feature>